<dbReference type="SUPFAM" id="SSF55811">
    <property type="entry name" value="Nudix"/>
    <property type="match status" value="1"/>
</dbReference>
<proteinExistence type="predicted"/>
<name>A0A2T3KLY1_9GAMM</name>
<dbReference type="Gene3D" id="1.10.10.10">
    <property type="entry name" value="Winged helix-like DNA-binding domain superfamily/Winged helix DNA-binding domain"/>
    <property type="match status" value="1"/>
</dbReference>
<accession>A0A2T3KLY1</accession>
<dbReference type="InterPro" id="IPR015797">
    <property type="entry name" value="NUDIX_hydrolase-like_dom_sf"/>
</dbReference>
<dbReference type="EMBL" id="PYNF01000003">
    <property type="protein sequence ID" value="PSV00650.1"/>
    <property type="molecule type" value="Genomic_DNA"/>
</dbReference>
<evidence type="ECO:0008006" key="3">
    <source>
        <dbReference type="Google" id="ProtNLM"/>
    </source>
</evidence>
<protein>
    <recommendedName>
        <fullName evidence="3">NUDIX hydrolase</fullName>
    </recommendedName>
</protein>
<organism evidence="1 2">
    <name type="scientific">Photobacterium kishitanii</name>
    <dbReference type="NCBI Taxonomy" id="318456"/>
    <lineage>
        <taxon>Bacteria</taxon>
        <taxon>Pseudomonadati</taxon>
        <taxon>Pseudomonadota</taxon>
        <taxon>Gammaproteobacteria</taxon>
        <taxon>Vibrionales</taxon>
        <taxon>Vibrionaceae</taxon>
        <taxon>Photobacterium</taxon>
    </lineage>
</organism>
<dbReference type="AlphaFoldDB" id="A0A2T3KLY1"/>
<evidence type="ECO:0000313" key="1">
    <source>
        <dbReference type="EMBL" id="PSV00650.1"/>
    </source>
</evidence>
<reference evidence="1 2" key="1">
    <citation type="submission" date="2018-01" db="EMBL/GenBank/DDBJ databases">
        <title>Whole genome sequencing of Histamine producing bacteria.</title>
        <authorList>
            <person name="Butler K."/>
        </authorList>
    </citation>
    <scope>NUCLEOTIDE SEQUENCE [LARGE SCALE GENOMIC DNA]</scope>
    <source>
        <strain evidence="1 2">FS-7.2</strain>
    </source>
</reference>
<gene>
    <name evidence="1" type="ORF">C9J27_05795</name>
</gene>
<dbReference type="InterPro" id="IPR036388">
    <property type="entry name" value="WH-like_DNA-bd_sf"/>
</dbReference>
<dbReference type="RefSeq" id="WP_107289280.1">
    <property type="nucleotide sequence ID" value="NZ_PYNF01000003.1"/>
</dbReference>
<sequence>MITALDFVLLRLNKNRKAEVLLYKRQDGIYTIIGGQIFDKGRENGFPPDHDINSAIKRILLNKVGIEINNLEQINQVFGSRDRDSRGWSVSIPFCGFVSAEESDALELSENHRWVSVNEILDKANGEYTHKLPFDHNELVSKVMLHIHRKIGYSSSVLYALPKKFKISDITSAYAAFGLSVSRQTVHNRIVGNGCIVAIKDENEPKSAGKPAQIFMLYEKEITYFDICIGKKIN</sequence>
<comment type="caution">
    <text evidence="1">The sequence shown here is derived from an EMBL/GenBank/DDBJ whole genome shotgun (WGS) entry which is preliminary data.</text>
</comment>
<dbReference type="Gene3D" id="3.90.79.10">
    <property type="entry name" value="Nucleoside Triphosphate Pyrophosphohydrolase"/>
    <property type="match status" value="1"/>
</dbReference>
<evidence type="ECO:0000313" key="2">
    <source>
        <dbReference type="Proteomes" id="UP000241426"/>
    </source>
</evidence>
<dbReference type="Proteomes" id="UP000241426">
    <property type="component" value="Unassembled WGS sequence"/>
</dbReference>